<dbReference type="SMART" id="SM00473">
    <property type="entry name" value="PAN_AP"/>
    <property type="match status" value="4"/>
</dbReference>
<keyword evidence="5" id="KW-1133">Transmembrane helix</keyword>
<dbReference type="PROSITE" id="PS51406">
    <property type="entry name" value="FIBRINOGEN_C_2"/>
    <property type="match status" value="4"/>
</dbReference>
<evidence type="ECO:0000256" key="6">
    <source>
        <dbReference type="SAM" id="SignalP"/>
    </source>
</evidence>
<dbReference type="PANTHER" id="PTHR16146">
    <property type="entry name" value="INTELECTIN"/>
    <property type="match status" value="1"/>
</dbReference>
<evidence type="ECO:0000259" key="8">
    <source>
        <dbReference type="PROSITE" id="PS51406"/>
    </source>
</evidence>
<dbReference type="SUPFAM" id="SSF56496">
    <property type="entry name" value="Fibrinogen C-terminal domain-like"/>
    <property type="match status" value="4"/>
</dbReference>
<evidence type="ECO:0000256" key="2">
    <source>
        <dbReference type="ARBA" id="ARBA00022525"/>
    </source>
</evidence>
<feature type="domain" description="Apple" evidence="7">
    <location>
        <begin position="386"/>
        <end position="470"/>
    </location>
</feature>
<dbReference type="Pfam" id="PF15711">
    <property type="entry name" value="ILEI"/>
    <property type="match status" value="3"/>
</dbReference>
<feature type="domain" description="Fibrinogen C-terminal" evidence="8">
    <location>
        <begin position="1187"/>
        <end position="1240"/>
    </location>
</feature>
<feature type="domain" description="Fibrinogen C-terminal" evidence="8">
    <location>
        <begin position="142"/>
        <end position="195"/>
    </location>
</feature>
<dbReference type="GO" id="GO:0005581">
    <property type="term" value="C:collagen trimer"/>
    <property type="evidence" value="ECO:0007669"/>
    <property type="project" value="UniProtKB-KW"/>
</dbReference>
<name>A0AAU9X5X5_9CNID</name>
<dbReference type="Pfam" id="PF00147">
    <property type="entry name" value="Fibrinogen_C"/>
    <property type="match status" value="1"/>
</dbReference>
<evidence type="ECO:0000256" key="1">
    <source>
        <dbReference type="ARBA" id="ARBA00004613"/>
    </source>
</evidence>
<dbReference type="PANTHER" id="PTHR16146:SF46">
    <property type="entry name" value="INTELECTIN-1A-RELATED"/>
    <property type="match status" value="1"/>
</dbReference>
<dbReference type="Pfam" id="PF01410">
    <property type="entry name" value="COLFI"/>
    <property type="match status" value="3"/>
</dbReference>
<comment type="caution">
    <text evidence="9">The sequence shown here is derived from an EMBL/GenBank/DDBJ whole genome shotgun (WGS) entry which is preliminary data.</text>
</comment>
<dbReference type="Proteomes" id="UP001159428">
    <property type="component" value="Unassembled WGS sequence"/>
</dbReference>
<keyword evidence="5" id="KW-0472">Membrane</keyword>
<dbReference type="Gene3D" id="2.60.120.1000">
    <property type="match status" value="4"/>
</dbReference>
<proteinExistence type="predicted"/>
<reference evidence="9 10" key="1">
    <citation type="submission" date="2022-05" db="EMBL/GenBank/DDBJ databases">
        <authorList>
            <consortium name="Genoscope - CEA"/>
            <person name="William W."/>
        </authorList>
    </citation>
    <scope>NUCLEOTIDE SEQUENCE [LARGE SCALE GENOMIC DNA]</scope>
</reference>
<feature type="chain" id="PRO_5043684336" evidence="6">
    <location>
        <begin position="26"/>
        <end position="1953"/>
    </location>
</feature>
<dbReference type="InterPro" id="IPR003609">
    <property type="entry name" value="Pan_app"/>
</dbReference>
<evidence type="ECO:0000313" key="9">
    <source>
        <dbReference type="EMBL" id="CAH3137844.1"/>
    </source>
</evidence>
<dbReference type="Pfam" id="PF14295">
    <property type="entry name" value="PAN_4"/>
    <property type="match status" value="1"/>
</dbReference>
<dbReference type="EMBL" id="CALNXJ010000031">
    <property type="protein sequence ID" value="CAH3137844.1"/>
    <property type="molecule type" value="Genomic_DNA"/>
</dbReference>
<keyword evidence="6" id="KW-0732">Signal</keyword>
<keyword evidence="4" id="KW-1015">Disulfide bond</keyword>
<evidence type="ECO:0000313" key="10">
    <source>
        <dbReference type="Proteomes" id="UP001159428"/>
    </source>
</evidence>
<evidence type="ECO:0000256" key="5">
    <source>
        <dbReference type="SAM" id="Phobius"/>
    </source>
</evidence>
<keyword evidence="2" id="KW-0964">Secreted</keyword>
<evidence type="ECO:0000256" key="3">
    <source>
        <dbReference type="ARBA" id="ARBA00023119"/>
    </source>
</evidence>
<dbReference type="GO" id="GO:0005201">
    <property type="term" value="F:extracellular matrix structural constituent"/>
    <property type="evidence" value="ECO:0007669"/>
    <property type="project" value="InterPro"/>
</dbReference>
<feature type="domain" description="Apple" evidence="7">
    <location>
        <begin position="753"/>
        <end position="837"/>
    </location>
</feature>
<dbReference type="PROSITE" id="PS50948">
    <property type="entry name" value="PAN"/>
    <property type="match status" value="3"/>
</dbReference>
<gene>
    <name evidence="9" type="ORF">PMEA_00017884</name>
</gene>
<dbReference type="PROSITE" id="PS52031">
    <property type="entry name" value="GG_LECTIN"/>
    <property type="match status" value="3"/>
</dbReference>
<evidence type="ECO:0000259" key="7">
    <source>
        <dbReference type="PROSITE" id="PS50948"/>
    </source>
</evidence>
<feature type="transmembrane region" description="Helical" evidence="5">
    <location>
        <begin position="360"/>
        <end position="381"/>
    </location>
</feature>
<dbReference type="GO" id="GO:0070492">
    <property type="term" value="F:oligosaccharide binding"/>
    <property type="evidence" value="ECO:0007669"/>
    <property type="project" value="TreeGrafter"/>
</dbReference>
<feature type="domain" description="Fibrinogen C-terminal" evidence="8">
    <location>
        <begin position="502"/>
        <end position="555"/>
    </location>
</feature>
<sequence length="1953" mass="217915">MAVARLTQFAVVTLHILSGIVVVLAKREFCGGVFLEVQLEHALIGHAMLTTLVVDEFDCHFKCISKSCKSFNVRPSDSNGNRICELNNETRQMKPSDFKQKKGSTYYASVQVACQDVGKFHPGYIKHNIKHLDGERILAKGLYKDSPGHSCKDIRDSGFFQKDGEYWIDPEKNGKPIKVYCDMTTDGGGWLLVSNVVVDEPSSRQLSIESSYREISNCRDNKALFITTDAMKELRTHLSFTQLRFHCSKQKGRTIHVTTAANSSGEAVVQYFSGQMDSRPLGCGSFKRMEDDNSRTTASCRRWRDMKWGLESVAQQRLNDHPLFLPGATHWRLTDGSQRWECDDFKKSGSEFFALSSDDFWEVFFAIVILNILLGILFVLANKDFCGSVFETRVEHALVGHVIRTTVVVDEFECQLKCMGNNSCMSINVHPGDSNGKRCCELNNTTRQMKPGHFKKKKGSTYYSSVQASCMDVSRGRKQTTKSGRCHPRYKGKHCETPTRGLYYNQPGHSCKEIRDSGFFQKDGEYWIDPEKNGKPLKVYCDMTTDGGGWLLVSNVVVDEPSSRQLSIESSYREISNCHDNKALFITKDAMKELRTHLSFTQLRFHCSKQKGRTIHVTTAANSSGEAVVQYFSGQTDSRPLSCGSFNRMENDNSRATASSEKTLILFFFFFHLSDHALAAQVVHTTVAMDEFECQLKCMGTNRCKSAINVLPGDCIGQRNSDRMTVLWLLQFSIVTLQIVFGILFALTKGDFCGSVFETQLDHALAGHVVYTTVVVDEFECQLKCMGNNRCKSINVHPGDSIGQRICELNNKTRKMKPEDFRKRKGSTYYSSAQASCMDISREQRRPTKSAQCHPGYQGTRCQMPPVVRVFIRSEGCEDLGITANTCGIAYIKVNGKDYSPHIRGHNVVVINAITGTVLGAKGFDTHENSSAGIHLRDYLNGIKGEKIVLVAIQDQGSTYISPAIEALKRVGATDDLLNLTEFRGSFALVGFAGVNRPSWIAQQNAKRERGPSEISLTIPSSEAPVVRVFIRSEGCEDLGITANTCGIAYIKVNGKDYSPHIRGHNVVVINAITGTVLGAKGFDTHANSSAGIHLRDYLNGIKGEKIVLVAIQDQGSTHISPAIEALKRVGATDDLLNLTEFRASFALVGFAGVNRPSWIAQQNAKRERGPSEISLTIPSSEAIKGLYYNQPGHSCKDIRDSGYSVGDGEYWIDPEKNGNPLKVYCDMTTDGGGWLLVSNVVVDDPSSRQLWIASSYREISNCHWNKTLFITENAMKELRTHLSFTQLRFHCNKQKGRMIHVTTAANSSGKAVVRYFSGQTDDRPLACGSFNRMKDDNSNIAGVCHQWEGQQWGHSPSAKETLTDHAFFVPIKYHWLLTPGNQRWECDDYIYDGFFAEESLRNYIGRPSSEQQRACSDILSDTLGGWLHQSQQPSLTALLNILLGILFVLADKDFCGSVFETRVGHALAGHVVYTTVVVDEFECQLKCMGNNRCKSINVHPGDSTGQRICELNNKTRQMKPEDFTQRKGSTYYSSAQASCMDISREQRRSTKSAQCHPGYQGTRCQMPPVVRVFIRSEGCEDLGITANTCGIAYIKVNGKDYSPHIRGHNVVVINAMTGTVLGAKGFDTHENSSAGIHLRDYLNGIKGEKIVLVAIQNQGSTYISQAIDALKRVGATDDLLNLTEFRGSFALVGFAGVNRPSWIAQQNAKRERGPSEISLTIPSSEAIKGIYYNQPGHSCKDIRDSGYSVGDGEYWIDPEKNGNPLKVYCDMTTDGGGWLLVSNVVVDDPSSRQLWIASSYREISNCHWNKTLFITENAMKELRTHLSFTQMRFHCNKQKGRMIHVTTAANSSGEAVVQYFSGQTDRRPLACGSFNRMKDDNSNITGVCHQWHGQQWGHPPSAKGTLTNHAFFVPYKYHWSLVPGNQRWECDDYISERFFALSSGDFWKVFVR</sequence>
<accession>A0AAU9X5X5</accession>
<protein>
    <submittedName>
        <fullName evidence="9">Uncharacterized protein</fullName>
    </submittedName>
</protein>
<feature type="domain" description="Fibrinogen C-terminal" evidence="8">
    <location>
        <begin position="1731"/>
        <end position="1784"/>
    </location>
</feature>
<feature type="signal peptide" evidence="6">
    <location>
        <begin position="1"/>
        <end position="25"/>
    </location>
</feature>
<keyword evidence="5" id="KW-0812">Transmembrane</keyword>
<dbReference type="InterPro" id="IPR039477">
    <property type="entry name" value="ILEI/PANDER_dom"/>
</dbReference>
<comment type="subcellular location">
    <subcellularLocation>
        <location evidence="1">Secreted</location>
    </subcellularLocation>
</comment>
<keyword evidence="10" id="KW-1185">Reference proteome</keyword>
<dbReference type="InterPro" id="IPR000885">
    <property type="entry name" value="Fib_collagen_C"/>
</dbReference>
<dbReference type="InterPro" id="IPR002181">
    <property type="entry name" value="Fibrinogen_a/b/g_C_dom"/>
</dbReference>
<dbReference type="NCBIfam" id="NF040941">
    <property type="entry name" value="GGGWT_bact"/>
    <property type="match status" value="4"/>
</dbReference>
<feature type="transmembrane region" description="Helical" evidence="5">
    <location>
        <begin position="726"/>
        <end position="747"/>
    </location>
</feature>
<dbReference type="InterPro" id="IPR036056">
    <property type="entry name" value="Fibrinogen-like_C"/>
</dbReference>
<organism evidence="9 10">
    <name type="scientific">Pocillopora meandrina</name>
    <dbReference type="NCBI Taxonomy" id="46732"/>
    <lineage>
        <taxon>Eukaryota</taxon>
        <taxon>Metazoa</taxon>
        <taxon>Cnidaria</taxon>
        <taxon>Anthozoa</taxon>
        <taxon>Hexacorallia</taxon>
        <taxon>Scleractinia</taxon>
        <taxon>Astrocoeniina</taxon>
        <taxon>Pocilloporidae</taxon>
        <taxon>Pocillopora</taxon>
    </lineage>
</organism>
<dbReference type="Pfam" id="PF00024">
    <property type="entry name" value="PAN_1"/>
    <property type="match status" value="2"/>
</dbReference>
<dbReference type="SMART" id="SM00186">
    <property type="entry name" value="FBG"/>
    <property type="match status" value="1"/>
</dbReference>
<dbReference type="GO" id="GO:0005615">
    <property type="term" value="C:extracellular space"/>
    <property type="evidence" value="ECO:0007669"/>
    <property type="project" value="TreeGrafter"/>
</dbReference>
<keyword evidence="3" id="KW-0176">Collagen</keyword>
<feature type="domain" description="Apple" evidence="7">
    <location>
        <begin position="1456"/>
        <end position="1540"/>
    </location>
</feature>
<evidence type="ECO:0000256" key="4">
    <source>
        <dbReference type="ARBA" id="ARBA00023157"/>
    </source>
</evidence>